<dbReference type="AlphaFoldDB" id="A0A7S3AUQ4"/>
<dbReference type="EMBL" id="HBHX01029807">
    <property type="protein sequence ID" value="CAE0115918.1"/>
    <property type="molecule type" value="Transcribed_RNA"/>
</dbReference>
<protein>
    <submittedName>
        <fullName evidence="1">Uncharacterized protein</fullName>
    </submittedName>
</protein>
<sequence length="160" mass="19045">MRYCDDNKLEECAAYILQASNVYLQDEAAFKRDYDDFMAAPNKLMEELKSFTIFCSYAWDRNDLINRGEKQVQVNLTKELNQIYKIFETDYGLHGMLHELLTHTVYKRCDMDELPNGDVALDENEYSAKQMYNTITYFKRKANNHIYEVEEAFKKTRKLE</sequence>
<evidence type="ECO:0000313" key="1">
    <source>
        <dbReference type="EMBL" id="CAE0115918.1"/>
    </source>
</evidence>
<name>A0A7S3AUQ4_9EUKA</name>
<proteinExistence type="predicted"/>
<reference evidence="1" key="1">
    <citation type="submission" date="2021-01" db="EMBL/GenBank/DDBJ databases">
        <authorList>
            <person name="Corre E."/>
            <person name="Pelletier E."/>
            <person name="Niang G."/>
            <person name="Scheremetjew M."/>
            <person name="Finn R."/>
            <person name="Kale V."/>
            <person name="Holt S."/>
            <person name="Cochrane G."/>
            <person name="Meng A."/>
            <person name="Brown T."/>
            <person name="Cohen L."/>
        </authorList>
    </citation>
    <scope>NUCLEOTIDE SEQUENCE</scope>
    <source>
        <strain evidence="1">CCMP281</strain>
    </source>
</reference>
<organism evidence="1">
    <name type="scientific">Haptolina ericina</name>
    <dbReference type="NCBI Taxonomy" id="156174"/>
    <lineage>
        <taxon>Eukaryota</taxon>
        <taxon>Haptista</taxon>
        <taxon>Haptophyta</taxon>
        <taxon>Prymnesiophyceae</taxon>
        <taxon>Prymnesiales</taxon>
        <taxon>Prymnesiaceae</taxon>
        <taxon>Haptolina</taxon>
    </lineage>
</organism>
<accession>A0A7S3AUQ4</accession>
<gene>
    <name evidence="1" type="ORF">HERI1096_LOCUS16603</name>
</gene>